<dbReference type="PANTHER" id="PTHR33096:SF1">
    <property type="entry name" value="CXC1-LIKE CYSTEINE CLUSTER ASSOCIATED WITH KDZ TRANSPOSASES DOMAIN-CONTAINING PROTEIN"/>
    <property type="match status" value="1"/>
</dbReference>
<dbReference type="InterPro" id="IPR040521">
    <property type="entry name" value="KDZ"/>
</dbReference>
<dbReference type="Proteomes" id="UP000823399">
    <property type="component" value="Unassembled WGS sequence"/>
</dbReference>
<dbReference type="GeneID" id="64702042"/>
<keyword evidence="2" id="KW-1185">Reference proteome</keyword>
<gene>
    <name evidence="1" type="ORF">F5147DRAFT_745760</name>
</gene>
<comment type="caution">
    <text evidence="1">The sequence shown here is derived from an EMBL/GenBank/DDBJ whole genome shotgun (WGS) entry which is preliminary data.</text>
</comment>
<dbReference type="Pfam" id="PF18758">
    <property type="entry name" value="KDZ"/>
    <property type="match status" value="1"/>
</dbReference>
<reference evidence="1" key="1">
    <citation type="journal article" date="2020" name="New Phytol.">
        <title>Comparative genomics reveals dynamic genome evolution in host specialist ectomycorrhizal fungi.</title>
        <authorList>
            <person name="Lofgren L.A."/>
            <person name="Nguyen N.H."/>
            <person name="Vilgalys R."/>
            <person name="Ruytinx J."/>
            <person name="Liao H.L."/>
            <person name="Branco S."/>
            <person name="Kuo A."/>
            <person name="LaButti K."/>
            <person name="Lipzen A."/>
            <person name="Andreopoulos W."/>
            <person name="Pangilinan J."/>
            <person name="Riley R."/>
            <person name="Hundley H."/>
            <person name="Na H."/>
            <person name="Barry K."/>
            <person name="Grigoriev I.V."/>
            <person name="Stajich J.E."/>
            <person name="Kennedy P.G."/>
        </authorList>
    </citation>
    <scope>NUCLEOTIDE SEQUENCE</scope>
    <source>
        <strain evidence="1">FC423</strain>
    </source>
</reference>
<name>A0A9P7JU62_9AGAM</name>
<organism evidence="1 2">
    <name type="scientific">Suillus discolor</name>
    <dbReference type="NCBI Taxonomy" id="1912936"/>
    <lineage>
        <taxon>Eukaryota</taxon>
        <taxon>Fungi</taxon>
        <taxon>Dikarya</taxon>
        <taxon>Basidiomycota</taxon>
        <taxon>Agaricomycotina</taxon>
        <taxon>Agaricomycetes</taxon>
        <taxon>Agaricomycetidae</taxon>
        <taxon>Boletales</taxon>
        <taxon>Suillineae</taxon>
        <taxon>Suillaceae</taxon>
        <taxon>Suillus</taxon>
    </lineage>
</organism>
<sequence length="257" mass="29139">MHQKIDLYEAQGLQVLHHSSPQSLLSHKYPNETLIYHGYIGCAPMYPTVIPYQPYLCMPFLAAYDIYLKIVHSVDKHLRAALNHDTPNWRLLNSCPACFYKLQDEPTLEFDWLVSIDGNNSLKHWNSTIYGTTVCIDSRKARSDYWIGPMAVDKFKGEVKAQGDSSLDDWGDEPIKAKLGSLTCKMFSVFHESSIFIAACHHHFILLACDMIQSGELAKYPLVLINKLLMVYGKNCTCTYDIGCVFSKTLMNSSLCP</sequence>
<dbReference type="OrthoDB" id="2505969at2759"/>
<evidence type="ECO:0000313" key="1">
    <source>
        <dbReference type="EMBL" id="KAG2108470.1"/>
    </source>
</evidence>
<proteinExistence type="predicted"/>
<dbReference type="EMBL" id="JABBWM010000027">
    <property type="protein sequence ID" value="KAG2108470.1"/>
    <property type="molecule type" value="Genomic_DNA"/>
</dbReference>
<protein>
    <submittedName>
        <fullName evidence="1">Uncharacterized protein</fullName>
    </submittedName>
</protein>
<dbReference type="PANTHER" id="PTHR33096">
    <property type="entry name" value="CXC2 DOMAIN-CONTAINING PROTEIN"/>
    <property type="match status" value="1"/>
</dbReference>
<evidence type="ECO:0000313" key="2">
    <source>
        <dbReference type="Proteomes" id="UP000823399"/>
    </source>
</evidence>
<accession>A0A9P7JU62</accession>
<dbReference type="RefSeq" id="XP_041292915.1">
    <property type="nucleotide sequence ID" value="XM_041439783.1"/>
</dbReference>
<dbReference type="AlphaFoldDB" id="A0A9P7JU62"/>